<accession>A0ABW1UV52</accession>
<evidence type="ECO:0000313" key="2">
    <source>
        <dbReference type="Proteomes" id="UP001596186"/>
    </source>
</evidence>
<sequence length="158" mass="19136">MNEQGFISAIENERLIYGALKRVHIYPTRIDYEDYFQEAVIIYALGYEKAQEQNNPQVYLYQSLVWKLTDLLRKEKVYKEFHSLEEFDFQRVESKEILNLIKDVDLNNFTKIEIILLQEHFINQESLVILAKRYNCSTRNLRYWRSKLRDKLRMMVAS</sequence>
<keyword evidence="2" id="KW-1185">Reference proteome</keyword>
<organism evidence="1 2">
    <name type="scientific">Companilactobacillus baiquanensis</name>
    <dbReference type="NCBI Taxonomy" id="2486005"/>
    <lineage>
        <taxon>Bacteria</taxon>
        <taxon>Bacillati</taxon>
        <taxon>Bacillota</taxon>
        <taxon>Bacilli</taxon>
        <taxon>Lactobacillales</taxon>
        <taxon>Lactobacillaceae</taxon>
        <taxon>Companilactobacillus</taxon>
    </lineage>
</organism>
<dbReference type="EMBL" id="JBHSSN010000004">
    <property type="protein sequence ID" value="MFC6322617.1"/>
    <property type="molecule type" value="Genomic_DNA"/>
</dbReference>
<comment type="caution">
    <text evidence="1">The sequence shown here is derived from an EMBL/GenBank/DDBJ whole genome shotgun (WGS) entry which is preliminary data.</text>
</comment>
<evidence type="ECO:0000313" key="1">
    <source>
        <dbReference type="EMBL" id="MFC6322617.1"/>
    </source>
</evidence>
<dbReference type="RefSeq" id="WP_125593160.1">
    <property type="nucleotide sequence ID" value="NZ_JBHSSN010000004.1"/>
</dbReference>
<reference evidence="2" key="1">
    <citation type="journal article" date="2019" name="Int. J. Syst. Evol. Microbiol.">
        <title>The Global Catalogue of Microorganisms (GCM) 10K type strain sequencing project: providing services to taxonomists for standard genome sequencing and annotation.</title>
        <authorList>
            <consortium name="The Broad Institute Genomics Platform"/>
            <consortium name="The Broad Institute Genome Sequencing Center for Infectious Disease"/>
            <person name="Wu L."/>
            <person name="Ma J."/>
        </authorList>
    </citation>
    <scope>NUCLEOTIDE SEQUENCE [LARGE SCALE GENOMIC DNA]</scope>
    <source>
        <strain evidence="2">CCM 8895</strain>
    </source>
</reference>
<proteinExistence type="predicted"/>
<gene>
    <name evidence="1" type="ORF">ACFP1F_02400</name>
</gene>
<dbReference type="Proteomes" id="UP001596186">
    <property type="component" value="Unassembled WGS sequence"/>
</dbReference>
<name>A0ABW1UV52_9LACO</name>
<protein>
    <submittedName>
        <fullName evidence="1">Sigma-70 family RNA polymerase sigma factor</fullName>
    </submittedName>
</protein>